<proteinExistence type="predicted"/>
<evidence type="ECO:0000313" key="2">
    <source>
        <dbReference type="EMBL" id="CBY27811.1"/>
    </source>
</evidence>
<dbReference type="PATRIC" id="fig|930944.6.peg.370"/>
<feature type="transmembrane region" description="Helical" evidence="1">
    <location>
        <begin position="128"/>
        <end position="148"/>
    </location>
</feature>
<dbReference type="HOGENOM" id="CLU_142271_0_0_6"/>
<dbReference type="Proteomes" id="UP000008084">
    <property type="component" value="Chromosome"/>
</dbReference>
<dbReference type="RefSeq" id="WP_005162856.1">
    <property type="nucleotide sequence ID" value="NC_017564.1"/>
</dbReference>
<accession>A0A0H3NWK0</accession>
<gene>
    <name evidence="2" type="ordered locus">Y11_03701</name>
</gene>
<feature type="transmembrane region" description="Helical" evidence="1">
    <location>
        <begin position="20"/>
        <end position="42"/>
    </location>
</feature>
<keyword evidence="1" id="KW-0812">Transmembrane</keyword>
<keyword evidence="1" id="KW-1133">Transmembrane helix</keyword>
<dbReference type="InterPro" id="IPR019703">
    <property type="entry name" value="YbjO_DH-like"/>
</dbReference>
<sequence>MRLLFSPAAFSSATTTPVPVLIAGTAIIATRFVGVILLVATLGWEGTGSFIYESLQSWDSGLIFIASILILLLEMVCGVAVCLRQNWVRWCYVACQLLVVVYLLMASLDWLVLDVDVFRIEGDTGAEILHSLLLQKIPDVVILGLLFFPWHRYFRSSK</sequence>
<name>A0A0H3NWK0_YERE1</name>
<protein>
    <submittedName>
        <fullName evidence="2">Putative membrane protein</fullName>
    </submittedName>
</protein>
<organism evidence="2 3">
    <name type="scientific">Yersinia enterocolitica subsp. palearctica serotype O:3 (strain DSM 13030 / CIP 106945 / Y11)</name>
    <dbReference type="NCBI Taxonomy" id="930944"/>
    <lineage>
        <taxon>Bacteria</taxon>
        <taxon>Pseudomonadati</taxon>
        <taxon>Pseudomonadota</taxon>
        <taxon>Gammaproteobacteria</taxon>
        <taxon>Enterobacterales</taxon>
        <taxon>Yersiniaceae</taxon>
        <taxon>Yersinia</taxon>
    </lineage>
</organism>
<feature type="transmembrane region" description="Helical" evidence="1">
    <location>
        <begin position="62"/>
        <end position="83"/>
    </location>
</feature>
<dbReference type="GeneID" id="31408536"/>
<feature type="transmembrane region" description="Helical" evidence="1">
    <location>
        <begin position="90"/>
        <end position="108"/>
    </location>
</feature>
<dbReference type="Pfam" id="PF10767">
    <property type="entry name" value="YbjO_DH-like"/>
    <property type="match status" value="1"/>
</dbReference>
<evidence type="ECO:0000256" key="1">
    <source>
        <dbReference type="SAM" id="Phobius"/>
    </source>
</evidence>
<evidence type="ECO:0000313" key="3">
    <source>
        <dbReference type="Proteomes" id="UP000008084"/>
    </source>
</evidence>
<reference evidence="2 3" key="1">
    <citation type="journal article" date="2011" name="J. Bacteriol.">
        <title>Complete genome sequence of Yersinia enterocolitica subsp. palearctica serogroup O:3.</title>
        <authorList>
            <person name="Batzilla J."/>
            <person name="Hoper D."/>
            <person name="Antonenka U."/>
            <person name="Heesemann J."/>
            <person name="Rakin A."/>
        </authorList>
    </citation>
    <scope>NUCLEOTIDE SEQUENCE [LARGE SCALE GENOMIC DNA]</scope>
    <source>
        <strain evidence="3">DSM 13030 / CIP 106945 / Y11</strain>
    </source>
</reference>
<keyword evidence="1" id="KW-0472">Membrane</keyword>
<dbReference type="KEGG" id="yey:Y11_03701"/>
<dbReference type="AlphaFoldDB" id="A0A0H3NWK0"/>
<dbReference type="EMBL" id="FR729477">
    <property type="protein sequence ID" value="CBY27811.1"/>
    <property type="molecule type" value="Genomic_DNA"/>
</dbReference>